<accession>A0ABP8UAX0</accession>
<evidence type="ECO:0000313" key="2">
    <source>
        <dbReference type="Proteomes" id="UP001501442"/>
    </source>
</evidence>
<evidence type="ECO:0000313" key="1">
    <source>
        <dbReference type="EMBL" id="GAA4627019.1"/>
    </source>
</evidence>
<proteinExistence type="predicted"/>
<dbReference type="Proteomes" id="UP001501442">
    <property type="component" value="Unassembled WGS sequence"/>
</dbReference>
<name>A0ABP8UAX0_9ACTN</name>
<gene>
    <name evidence="1" type="ORF">GCM10023196_037590</name>
</gene>
<reference evidence="2" key="1">
    <citation type="journal article" date="2019" name="Int. J. Syst. Evol. Microbiol.">
        <title>The Global Catalogue of Microorganisms (GCM) 10K type strain sequencing project: providing services to taxonomists for standard genome sequencing and annotation.</title>
        <authorList>
            <consortium name="The Broad Institute Genomics Platform"/>
            <consortium name="The Broad Institute Genome Sequencing Center for Infectious Disease"/>
            <person name="Wu L."/>
            <person name="Ma J."/>
        </authorList>
    </citation>
    <scope>NUCLEOTIDE SEQUENCE [LARGE SCALE GENOMIC DNA]</scope>
    <source>
        <strain evidence="2">JCM 17939</strain>
    </source>
</reference>
<dbReference type="EMBL" id="BAABHK010000004">
    <property type="protein sequence ID" value="GAA4627019.1"/>
    <property type="molecule type" value="Genomic_DNA"/>
</dbReference>
<dbReference type="RefSeq" id="WP_345432149.1">
    <property type="nucleotide sequence ID" value="NZ_BAABHK010000004.1"/>
</dbReference>
<organism evidence="1 2">
    <name type="scientific">Actinoallomurus vinaceus</name>
    <dbReference type="NCBI Taxonomy" id="1080074"/>
    <lineage>
        <taxon>Bacteria</taxon>
        <taxon>Bacillati</taxon>
        <taxon>Actinomycetota</taxon>
        <taxon>Actinomycetes</taxon>
        <taxon>Streptosporangiales</taxon>
        <taxon>Thermomonosporaceae</taxon>
        <taxon>Actinoallomurus</taxon>
    </lineage>
</organism>
<protein>
    <submittedName>
        <fullName evidence="1">Uncharacterized protein</fullName>
    </submittedName>
</protein>
<comment type="caution">
    <text evidence="1">The sequence shown here is derived from an EMBL/GenBank/DDBJ whole genome shotgun (WGS) entry which is preliminary data.</text>
</comment>
<sequence>MSTATKEYRTHKPSGQVAPPLILLEGGEKAGKSFTTALFTGSERVGTAYWVEFGETTAEEYGAIPGADYEIVEHDGTFMDFYGALQWVYRKAAEAKAAGKKPVVLVVDSMSAEWELLRAWAANRAKGSRSNRAKLAADPNAEIVISHNLWNDANDRHAMIMSLFRTFPGIVVMIARGKVVTAFSDSGQPIEGKKDYRVEGQSQLGFLASCWIRVSRDEPAQIIGCRKVVGGIRPGVNPPKPLDQDWTLDWVVFDYLKYDHALAQPNNLVDPQPERTPEQIVDEAMLPGTSADRIAELADEARRYGYGAVVLPNEQGQDELMVHLLRRLWQVKRAVEPASDQQRERLDELFGKTDMDSDTDERLKFVRDAVGRPVDSVADLTYGEAVEALRVLELYVSKLASPDETEAGAA</sequence>
<keyword evidence="2" id="KW-1185">Reference proteome</keyword>